<sequence length="78" mass="8967">MSVRKNFTMPEHVAEDLAYLAKKLDKKQSQVIQDLIEEKIADYQLEKKLEAAEKLSGMFTGMFPEHVNIQWIKANSGN</sequence>
<reference evidence="1" key="1">
    <citation type="submission" date="2020-01" db="EMBL/GenBank/DDBJ databases">
        <authorList>
            <person name="Meier V. D."/>
            <person name="Meier V D."/>
        </authorList>
    </citation>
    <scope>NUCLEOTIDE SEQUENCE</scope>
    <source>
        <strain evidence="1">HLG_WM_MAG_01</strain>
    </source>
</reference>
<organism evidence="1">
    <name type="scientific">uncultured Sulfurovum sp</name>
    <dbReference type="NCBI Taxonomy" id="269237"/>
    <lineage>
        <taxon>Bacteria</taxon>
        <taxon>Pseudomonadati</taxon>
        <taxon>Campylobacterota</taxon>
        <taxon>Epsilonproteobacteria</taxon>
        <taxon>Campylobacterales</taxon>
        <taxon>Sulfurovaceae</taxon>
        <taxon>Sulfurovum</taxon>
        <taxon>environmental samples</taxon>
    </lineage>
</organism>
<gene>
    <name evidence="1" type="ORF">HELGO_WM1017</name>
</gene>
<accession>A0A6S6UB82</accession>
<evidence type="ECO:0008006" key="2">
    <source>
        <dbReference type="Google" id="ProtNLM"/>
    </source>
</evidence>
<evidence type="ECO:0000313" key="1">
    <source>
        <dbReference type="EMBL" id="CAA6823999.1"/>
    </source>
</evidence>
<proteinExistence type="predicted"/>
<name>A0A6S6UB82_9BACT</name>
<protein>
    <recommendedName>
        <fullName evidence="2">Ribbon-helix-helix protein CopG domain-containing protein</fullName>
    </recommendedName>
</protein>
<dbReference type="AlphaFoldDB" id="A0A6S6UB82"/>
<dbReference type="EMBL" id="CACVAS010000117">
    <property type="protein sequence ID" value="CAA6823999.1"/>
    <property type="molecule type" value="Genomic_DNA"/>
</dbReference>